<keyword evidence="1" id="KW-0812">Transmembrane</keyword>
<dbReference type="AlphaFoldDB" id="A0A9P9F9Y4"/>
<accession>A0A9P9F9Y4</accession>
<dbReference type="PROSITE" id="PS51257">
    <property type="entry name" value="PROKAR_LIPOPROTEIN"/>
    <property type="match status" value="1"/>
</dbReference>
<keyword evidence="1" id="KW-0472">Membrane</keyword>
<proteinExistence type="predicted"/>
<feature type="transmembrane region" description="Helical" evidence="1">
    <location>
        <begin position="222"/>
        <end position="247"/>
    </location>
</feature>
<dbReference type="EMBL" id="JAGMUV010000005">
    <property type="protein sequence ID" value="KAH7156118.1"/>
    <property type="molecule type" value="Genomic_DNA"/>
</dbReference>
<protein>
    <recommendedName>
        <fullName evidence="4">Transmembrane protein</fullName>
    </recommendedName>
</protein>
<feature type="transmembrane region" description="Helical" evidence="1">
    <location>
        <begin position="131"/>
        <end position="151"/>
    </location>
</feature>
<reference evidence="2" key="1">
    <citation type="journal article" date="2021" name="Nat. Commun.">
        <title>Genetic determinants of endophytism in the Arabidopsis root mycobiome.</title>
        <authorList>
            <person name="Mesny F."/>
            <person name="Miyauchi S."/>
            <person name="Thiergart T."/>
            <person name="Pickel B."/>
            <person name="Atanasova L."/>
            <person name="Karlsson M."/>
            <person name="Huettel B."/>
            <person name="Barry K.W."/>
            <person name="Haridas S."/>
            <person name="Chen C."/>
            <person name="Bauer D."/>
            <person name="Andreopoulos W."/>
            <person name="Pangilinan J."/>
            <person name="LaButti K."/>
            <person name="Riley R."/>
            <person name="Lipzen A."/>
            <person name="Clum A."/>
            <person name="Drula E."/>
            <person name="Henrissat B."/>
            <person name="Kohler A."/>
            <person name="Grigoriev I.V."/>
            <person name="Martin F.M."/>
            <person name="Hacquard S."/>
        </authorList>
    </citation>
    <scope>NUCLEOTIDE SEQUENCE</scope>
    <source>
        <strain evidence="2">MPI-CAGE-AT-0147</strain>
    </source>
</reference>
<keyword evidence="1" id="KW-1133">Transmembrane helix</keyword>
<dbReference type="Proteomes" id="UP000738349">
    <property type="component" value="Unassembled WGS sequence"/>
</dbReference>
<evidence type="ECO:0008006" key="4">
    <source>
        <dbReference type="Google" id="ProtNLM"/>
    </source>
</evidence>
<organism evidence="2 3">
    <name type="scientific">Dactylonectria macrodidyma</name>
    <dbReference type="NCBI Taxonomy" id="307937"/>
    <lineage>
        <taxon>Eukaryota</taxon>
        <taxon>Fungi</taxon>
        <taxon>Dikarya</taxon>
        <taxon>Ascomycota</taxon>
        <taxon>Pezizomycotina</taxon>
        <taxon>Sordariomycetes</taxon>
        <taxon>Hypocreomycetidae</taxon>
        <taxon>Hypocreales</taxon>
        <taxon>Nectriaceae</taxon>
        <taxon>Dactylonectria</taxon>
    </lineage>
</organism>
<gene>
    <name evidence="2" type="ORF">EDB81DRAFT_786075</name>
</gene>
<evidence type="ECO:0000313" key="3">
    <source>
        <dbReference type="Proteomes" id="UP000738349"/>
    </source>
</evidence>
<comment type="caution">
    <text evidence="2">The sequence shown here is derived from an EMBL/GenBank/DDBJ whole genome shotgun (WGS) entry which is preliminary data.</text>
</comment>
<keyword evidence="3" id="KW-1185">Reference proteome</keyword>
<evidence type="ECO:0000256" key="1">
    <source>
        <dbReference type="SAM" id="Phobius"/>
    </source>
</evidence>
<name>A0A9P9F9Y4_9HYPO</name>
<evidence type="ECO:0000313" key="2">
    <source>
        <dbReference type="EMBL" id="KAH7156118.1"/>
    </source>
</evidence>
<sequence>MRQPACIMMPTQPLVSFGCSLGGMPFTVTTPSRPDDFPWLFVSLCHRTAPSRGLEPVSAPRSDIHSNPVVCHVCTLSRKGAPKLQSIALVVTTFPKLLMKGTQSSMRNQWVIGQDLYMYDRQDHTHRHRRIALFRIFLTIWCFSFGCLFFYEFQRVHSAMRSLHYDLRHALEQHHRHSMCNFACVSTQGHRSLRTVTSAAMGLNNSAVAAYKVEQMRDGVTLVLWCFGASGVFSVTFLTALLLLAIAT</sequence>